<dbReference type="SUPFAM" id="SSF49344">
    <property type="entry name" value="CBD9-like"/>
    <property type="match status" value="1"/>
</dbReference>
<organism evidence="2 3">
    <name type="scientific">Dysgonomonas macrotermitis</name>
    <dbReference type="NCBI Taxonomy" id="1346286"/>
    <lineage>
        <taxon>Bacteria</taxon>
        <taxon>Pseudomonadati</taxon>
        <taxon>Bacteroidota</taxon>
        <taxon>Bacteroidia</taxon>
        <taxon>Bacteroidales</taxon>
        <taxon>Dysgonomonadaceae</taxon>
        <taxon>Dysgonomonas</taxon>
    </lineage>
</organism>
<name>A0A1M4YA35_9BACT</name>
<dbReference type="PANTHER" id="PTHR38792">
    <property type="entry name" value="BNR/ASP-BOX REPEAT DOMAIN PROTEIN (AFU_ORTHOLOGUE AFUA_7G06430)-RELATED"/>
    <property type="match status" value="1"/>
</dbReference>
<dbReference type="EMBL" id="FQUC01000003">
    <property type="protein sequence ID" value="SHF02667.1"/>
    <property type="molecule type" value="Genomic_DNA"/>
</dbReference>
<dbReference type="SUPFAM" id="SSF50939">
    <property type="entry name" value="Sialidases"/>
    <property type="match status" value="1"/>
</dbReference>
<keyword evidence="3" id="KW-1185">Reference proteome</keyword>
<dbReference type="PANTHER" id="PTHR38792:SF3">
    <property type="entry name" value="BNR_ASP-BOX REPEAT DOMAIN PROTEIN (AFU_ORTHOLOGUE AFUA_7G06430)-RELATED"/>
    <property type="match status" value="1"/>
</dbReference>
<dbReference type="Pfam" id="PF13088">
    <property type="entry name" value="BNR_2"/>
    <property type="match status" value="1"/>
</dbReference>
<dbReference type="PROSITE" id="PS51257">
    <property type="entry name" value="PROKAR_LIPOPROTEIN"/>
    <property type="match status" value="1"/>
</dbReference>
<dbReference type="STRING" id="1346286.SAMN05444362_103118"/>
<dbReference type="AlphaFoldDB" id="A0A1M4YA35"/>
<dbReference type="InterPro" id="IPR036278">
    <property type="entry name" value="Sialidase_sf"/>
</dbReference>
<sequence length="563" mass="63815">MIKLINTFIIVLFVSLSCEVSDKESSIQLSRGESIDGIRIAWDFSSIQRIADKGGYPRLLRLQDSSVIVVYEDREGNFKYKRSYDEGISWSDPVTAFSRFEYTDKNGKSVMVNIANSEIIQLKNGDIIIGCNYRPAEAEVAPYSIAIRRSTDNGETWTEPQILYDAAPRFHDGCWEPSFLQLPDGELQVYFANENPYQKSDEQEISMLNSSDNGITWTRIPKTVSFRKDRRDGMPVSRLINDEIVAVIEDNNIDRFKPYTVRTKISDNWSAPVLGDSPQREYALTERIADSAYLGAPYLLKLPTGETVISYQTNENRDPDWELSTMEVAIGDKTARNFGKRTQPFDVPLGKEAKWNSLALWNNHTVVAVSSTNFASEHPAPYIIKGYIIPEIISTSKDANSYPIFIGSKGETNLRADISDNQESLTIKCKVKDRQLYHEDASNRKSDGVYIYIDAGNSLSEKLNGNVYRLWSDYKGVFKLWKYNKESWETISGDVVEVTSVITEDGYDLVLNFPKQNFTQLHNKDIRLNIELSAYNGKDSGYTEAVANSDISETGSWLKVNLK</sequence>
<dbReference type="Gene3D" id="2.120.10.10">
    <property type="match status" value="1"/>
</dbReference>
<dbReference type="RefSeq" id="WP_070808560.1">
    <property type="nucleotide sequence ID" value="NZ_BBXL01000003.1"/>
</dbReference>
<accession>A0A1M4YA35</accession>
<protein>
    <submittedName>
        <fullName evidence="2">BNR repeat-like domain-containing protein</fullName>
    </submittedName>
</protein>
<evidence type="ECO:0000313" key="2">
    <source>
        <dbReference type="EMBL" id="SHF02667.1"/>
    </source>
</evidence>
<feature type="domain" description="Sialidase" evidence="1">
    <location>
        <begin position="79"/>
        <end position="282"/>
    </location>
</feature>
<dbReference type="InterPro" id="IPR011040">
    <property type="entry name" value="Sialidase"/>
</dbReference>
<evidence type="ECO:0000259" key="1">
    <source>
        <dbReference type="Pfam" id="PF13088"/>
    </source>
</evidence>
<proteinExistence type="predicted"/>
<reference evidence="3" key="1">
    <citation type="submission" date="2016-11" db="EMBL/GenBank/DDBJ databases">
        <authorList>
            <person name="Varghese N."/>
            <person name="Submissions S."/>
        </authorList>
    </citation>
    <scope>NUCLEOTIDE SEQUENCE [LARGE SCALE GENOMIC DNA]</scope>
    <source>
        <strain evidence="3">DSM 27370</strain>
    </source>
</reference>
<gene>
    <name evidence="2" type="ORF">SAMN05444362_103118</name>
</gene>
<evidence type="ECO:0000313" key="3">
    <source>
        <dbReference type="Proteomes" id="UP000184480"/>
    </source>
</evidence>
<dbReference type="Gene3D" id="2.60.40.1190">
    <property type="match status" value="1"/>
</dbReference>
<dbReference type="Proteomes" id="UP000184480">
    <property type="component" value="Unassembled WGS sequence"/>
</dbReference>
<dbReference type="OrthoDB" id="7294637at2"/>
<dbReference type="CDD" id="cd15482">
    <property type="entry name" value="Sialidase_non-viral"/>
    <property type="match status" value="1"/>
</dbReference>